<organism evidence="6 7">
    <name type="scientific">Streptosporangium becharense</name>
    <dbReference type="NCBI Taxonomy" id="1816182"/>
    <lineage>
        <taxon>Bacteria</taxon>
        <taxon>Bacillati</taxon>
        <taxon>Actinomycetota</taxon>
        <taxon>Actinomycetes</taxon>
        <taxon>Streptosporangiales</taxon>
        <taxon>Streptosporangiaceae</taxon>
        <taxon>Streptosporangium</taxon>
    </lineage>
</organism>
<evidence type="ECO:0000256" key="4">
    <source>
        <dbReference type="HAMAP-Rule" id="MF_01812"/>
    </source>
</evidence>
<dbReference type="GO" id="GO:0034069">
    <property type="term" value="F:aminoglycoside N-acetyltransferase activity"/>
    <property type="evidence" value="ECO:0007669"/>
    <property type="project" value="TreeGrafter"/>
</dbReference>
<dbReference type="PANTHER" id="PTHR37817:SF1">
    <property type="entry name" value="N-ACETYLTRANSFERASE EIS"/>
    <property type="match status" value="1"/>
</dbReference>
<dbReference type="Proteomes" id="UP000540685">
    <property type="component" value="Unassembled WGS sequence"/>
</dbReference>
<evidence type="ECO:0000256" key="3">
    <source>
        <dbReference type="ARBA" id="ARBA00023315"/>
    </source>
</evidence>
<evidence type="ECO:0000256" key="1">
    <source>
        <dbReference type="ARBA" id="ARBA00009213"/>
    </source>
</evidence>
<dbReference type="Pfam" id="PF13527">
    <property type="entry name" value="Acetyltransf_9"/>
    <property type="match status" value="1"/>
</dbReference>
<dbReference type="AlphaFoldDB" id="A0A7W9MK61"/>
<dbReference type="Pfam" id="PF13530">
    <property type="entry name" value="SCP2_2"/>
    <property type="match status" value="1"/>
</dbReference>
<feature type="active site" description="Proton donor" evidence="4">
    <location>
        <position position="123"/>
    </location>
</feature>
<comment type="caution">
    <text evidence="6">The sequence shown here is derived from an EMBL/GenBank/DDBJ whole genome shotgun (WGS) entry which is preliminary data.</text>
</comment>
<dbReference type="InterPro" id="IPR016181">
    <property type="entry name" value="Acyl_CoA_acyltransferase"/>
</dbReference>
<dbReference type="Gene3D" id="3.40.630.30">
    <property type="match status" value="2"/>
</dbReference>
<evidence type="ECO:0000256" key="2">
    <source>
        <dbReference type="ARBA" id="ARBA00022679"/>
    </source>
</evidence>
<keyword evidence="2 4" id="KW-0808">Transferase</keyword>
<comment type="subunit">
    <text evidence="4">Homohexamer; trimer of dimers.</text>
</comment>
<dbReference type="SUPFAM" id="SSF55729">
    <property type="entry name" value="Acyl-CoA N-acyltransferases (Nat)"/>
    <property type="match status" value="1"/>
</dbReference>
<feature type="active site" description="Proton acceptor; via carboxylate" evidence="4">
    <location>
        <position position="403"/>
    </location>
</feature>
<evidence type="ECO:0000313" key="7">
    <source>
        <dbReference type="Proteomes" id="UP000540685"/>
    </source>
</evidence>
<dbReference type="SUPFAM" id="SSF55718">
    <property type="entry name" value="SCP-like"/>
    <property type="match status" value="1"/>
</dbReference>
<accession>A0A7W9MK61</accession>
<dbReference type="RefSeq" id="WP_184546963.1">
    <property type="nucleotide sequence ID" value="NZ_JACHMP010000001.1"/>
</dbReference>
<keyword evidence="3 4" id="KW-0012">Acyltransferase</keyword>
<evidence type="ECO:0000313" key="6">
    <source>
        <dbReference type="EMBL" id="MBB5823406.1"/>
    </source>
</evidence>
<dbReference type="InterPro" id="IPR041380">
    <property type="entry name" value="Acetyltransf_17"/>
</dbReference>
<dbReference type="Pfam" id="PF17668">
    <property type="entry name" value="Acetyltransf_17"/>
    <property type="match status" value="1"/>
</dbReference>
<dbReference type="InterPro" id="IPR022902">
    <property type="entry name" value="NAcTrfase_Eis"/>
</dbReference>
<dbReference type="Gene3D" id="3.30.1050.10">
    <property type="entry name" value="SCP2 sterol-binding domain"/>
    <property type="match status" value="1"/>
</dbReference>
<protein>
    <submittedName>
        <fullName evidence="6">Putative acetyltransferase</fullName>
    </submittedName>
</protein>
<dbReference type="EMBL" id="JACHMP010000001">
    <property type="protein sequence ID" value="MBB5823406.1"/>
    <property type="molecule type" value="Genomic_DNA"/>
</dbReference>
<dbReference type="PANTHER" id="PTHR37817">
    <property type="entry name" value="N-ACETYLTRANSFERASE EIS"/>
    <property type="match status" value="1"/>
</dbReference>
<dbReference type="CDD" id="cd04301">
    <property type="entry name" value="NAT_SF"/>
    <property type="match status" value="1"/>
</dbReference>
<sequence>MKPGVRVLVHDDELLAAATVFRTALVGLPPLPHGADLPRLFEPGRTLGAFVDGELAGTADSYSGWLVVPGGKRVPHAAVTHVGVLPTHTRRGIVTELLRHQLADLARRGEVVATLRASEAVIYERFGYGVASSFARRELSRRDARLRDTVPGGGRVRLVDATASWKLLTRIYESGEVFRAGAIHRPDHWWRLQELRRGGETGPSYVAVHGPADAEEGFVRYHPIDTAEWFTSRERTIVVDDLVATTPEAYTGLIRHLLAVDLVDRIVFPHTALDDPLAALLTDERAVRTVSVSDETWLRILDVPAALDGRTYRSAPAVVLAVTDDLLPENTGSYLITAEGAARTDAPADLSVDVATLGALYLGGSRWWQHVRAGRVTVHRSGAAEAADELFGTDALPFSGTFF</sequence>
<dbReference type="InterPro" id="IPR025559">
    <property type="entry name" value="Eis_dom"/>
</dbReference>
<feature type="binding site" evidence="4">
    <location>
        <begin position="90"/>
        <end position="95"/>
    </location>
    <ligand>
        <name>acetyl-CoA</name>
        <dbReference type="ChEBI" id="CHEBI:57288"/>
    </ligand>
</feature>
<dbReference type="PROSITE" id="PS51186">
    <property type="entry name" value="GNAT"/>
    <property type="match status" value="1"/>
</dbReference>
<dbReference type="InterPro" id="IPR036527">
    <property type="entry name" value="SCP2_sterol-bd_dom_sf"/>
</dbReference>
<feature type="domain" description="N-acetyltransferase" evidence="5">
    <location>
        <begin position="3"/>
        <end position="151"/>
    </location>
</feature>
<gene>
    <name evidence="6" type="ORF">F4562_006468</name>
</gene>
<proteinExistence type="inferred from homology"/>
<feature type="binding site" evidence="4">
    <location>
        <begin position="118"/>
        <end position="119"/>
    </location>
    <ligand>
        <name>acetyl-CoA</name>
        <dbReference type="ChEBI" id="CHEBI:57288"/>
    </ligand>
</feature>
<evidence type="ECO:0000259" key="5">
    <source>
        <dbReference type="PROSITE" id="PS51186"/>
    </source>
</evidence>
<dbReference type="InterPro" id="IPR051554">
    <property type="entry name" value="Acetyltransferase_Eis"/>
</dbReference>
<dbReference type="InterPro" id="IPR000182">
    <property type="entry name" value="GNAT_dom"/>
</dbReference>
<name>A0A7W9MK61_9ACTN</name>
<feature type="binding site" evidence="4">
    <location>
        <begin position="82"/>
        <end position="84"/>
    </location>
    <ligand>
        <name>acetyl-CoA</name>
        <dbReference type="ChEBI" id="CHEBI:57288"/>
    </ligand>
</feature>
<dbReference type="NCBIfam" id="NF002367">
    <property type="entry name" value="PRK01346.1-4"/>
    <property type="match status" value="1"/>
</dbReference>
<dbReference type="HAMAP" id="MF_01812">
    <property type="entry name" value="Eis"/>
    <property type="match status" value="1"/>
</dbReference>
<reference evidence="6 7" key="1">
    <citation type="submission" date="2020-08" db="EMBL/GenBank/DDBJ databases">
        <title>Sequencing the genomes of 1000 actinobacteria strains.</title>
        <authorList>
            <person name="Klenk H.-P."/>
        </authorList>
    </citation>
    <scope>NUCLEOTIDE SEQUENCE [LARGE SCALE GENOMIC DNA]</scope>
    <source>
        <strain evidence="6 7">DSM 46887</strain>
    </source>
</reference>
<keyword evidence="7" id="KW-1185">Reference proteome</keyword>
<dbReference type="GO" id="GO:0030649">
    <property type="term" value="P:aminoglycoside antibiotic catabolic process"/>
    <property type="evidence" value="ECO:0007669"/>
    <property type="project" value="TreeGrafter"/>
</dbReference>
<comment type="similarity">
    <text evidence="1 4">Belongs to the acetyltransferase Eis family.</text>
</comment>